<comment type="caution">
    <text evidence="2">The sequence shown here is derived from an EMBL/GenBank/DDBJ whole genome shotgun (WGS) entry which is preliminary data.</text>
</comment>
<accession>A0A921QD12</accession>
<reference evidence="2" key="2">
    <citation type="submission" date="2020-10" db="EMBL/GenBank/DDBJ databases">
        <authorList>
            <person name="Cooper E.A."/>
            <person name="Brenton Z.W."/>
            <person name="Flinn B.S."/>
            <person name="Jenkins J."/>
            <person name="Shu S."/>
            <person name="Flowers D."/>
            <person name="Luo F."/>
            <person name="Wang Y."/>
            <person name="Xia P."/>
            <person name="Barry K."/>
            <person name="Daum C."/>
            <person name="Lipzen A."/>
            <person name="Yoshinaga Y."/>
            <person name="Schmutz J."/>
            <person name="Saski C."/>
            <person name="Vermerris W."/>
            <person name="Kresovich S."/>
        </authorList>
    </citation>
    <scope>NUCLEOTIDE SEQUENCE</scope>
</reference>
<dbReference type="AlphaFoldDB" id="A0A921QD12"/>
<proteinExistence type="predicted"/>
<sequence length="91" mass="10023">MLGVVVDPPHAVAGLAGSPSPSHQPRHGSRTTDDGGLPSADSASRRWCYWLDRQICEVVKQLAKEATTVVEHSARPHFLRVSFSTRPHYYS</sequence>
<organism evidence="2 3">
    <name type="scientific">Sorghum bicolor</name>
    <name type="common">Sorghum</name>
    <name type="synonym">Sorghum vulgare</name>
    <dbReference type="NCBI Taxonomy" id="4558"/>
    <lineage>
        <taxon>Eukaryota</taxon>
        <taxon>Viridiplantae</taxon>
        <taxon>Streptophyta</taxon>
        <taxon>Embryophyta</taxon>
        <taxon>Tracheophyta</taxon>
        <taxon>Spermatophyta</taxon>
        <taxon>Magnoliopsida</taxon>
        <taxon>Liliopsida</taxon>
        <taxon>Poales</taxon>
        <taxon>Poaceae</taxon>
        <taxon>PACMAD clade</taxon>
        <taxon>Panicoideae</taxon>
        <taxon>Andropogonodae</taxon>
        <taxon>Andropogoneae</taxon>
        <taxon>Sorghinae</taxon>
        <taxon>Sorghum</taxon>
    </lineage>
</organism>
<protein>
    <submittedName>
        <fullName evidence="2">Uncharacterized protein</fullName>
    </submittedName>
</protein>
<dbReference type="Proteomes" id="UP000807115">
    <property type="component" value="Chromosome 8"/>
</dbReference>
<evidence type="ECO:0000313" key="3">
    <source>
        <dbReference type="Proteomes" id="UP000807115"/>
    </source>
</evidence>
<dbReference type="EMBL" id="CM027687">
    <property type="protein sequence ID" value="KAG0519799.1"/>
    <property type="molecule type" value="Genomic_DNA"/>
</dbReference>
<name>A0A921QD12_SORBI</name>
<gene>
    <name evidence="2" type="ORF">BDA96_08G017500</name>
</gene>
<evidence type="ECO:0000313" key="2">
    <source>
        <dbReference type="EMBL" id="KAG0519799.1"/>
    </source>
</evidence>
<feature type="region of interest" description="Disordered" evidence="1">
    <location>
        <begin position="1"/>
        <end position="42"/>
    </location>
</feature>
<evidence type="ECO:0000256" key="1">
    <source>
        <dbReference type="SAM" id="MobiDB-lite"/>
    </source>
</evidence>
<reference evidence="2" key="1">
    <citation type="journal article" date="2019" name="BMC Genomics">
        <title>A new reference genome for Sorghum bicolor reveals high levels of sequence similarity between sweet and grain genotypes: implications for the genetics of sugar metabolism.</title>
        <authorList>
            <person name="Cooper E.A."/>
            <person name="Brenton Z.W."/>
            <person name="Flinn B.S."/>
            <person name="Jenkins J."/>
            <person name="Shu S."/>
            <person name="Flowers D."/>
            <person name="Luo F."/>
            <person name="Wang Y."/>
            <person name="Xia P."/>
            <person name="Barry K."/>
            <person name="Daum C."/>
            <person name="Lipzen A."/>
            <person name="Yoshinaga Y."/>
            <person name="Schmutz J."/>
            <person name="Saski C."/>
            <person name="Vermerris W."/>
            <person name="Kresovich S."/>
        </authorList>
    </citation>
    <scope>NUCLEOTIDE SEQUENCE</scope>
</reference>